<feature type="transmembrane region" description="Helical" evidence="6">
    <location>
        <begin position="656"/>
        <end position="676"/>
    </location>
</feature>
<organism evidence="7 8">
    <name type="scientific">Chloroflexus aggregans (strain MD-66 / DSM 9485)</name>
    <dbReference type="NCBI Taxonomy" id="326427"/>
    <lineage>
        <taxon>Bacteria</taxon>
        <taxon>Bacillati</taxon>
        <taxon>Chloroflexota</taxon>
        <taxon>Chloroflexia</taxon>
        <taxon>Chloroflexales</taxon>
        <taxon>Chloroflexineae</taxon>
        <taxon>Chloroflexaceae</taxon>
        <taxon>Chloroflexus</taxon>
    </lineage>
</organism>
<dbReference type="RefSeq" id="WP_015940585.1">
    <property type="nucleotide sequence ID" value="NC_011831.1"/>
</dbReference>
<dbReference type="EMBL" id="CP001337">
    <property type="protein sequence ID" value="ACL24726.1"/>
    <property type="molecule type" value="Genomic_DNA"/>
</dbReference>
<dbReference type="GO" id="GO:0006011">
    <property type="term" value="P:UDP-alpha-D-glucose metabolic process"/>
    <property type="evidence" value="ECO:0007669"/>
    <property type="project" value="InterPro"/>
</dbReference>
<dbReference type="KEGG" id="cag:Cagg_1829"/>
<evidence type="ECO:0000256" key="2">
    <source>
        <dbReference type="ARBA" id="ARBA00022475"/>
    </source>
</evidence>
<keyword evidence="5 6" id="KW-0472">Membrane</keyword>
<dbReference type="OrthoDB" id="9806702at2"/>
<proteinExistence type="predicted"/>
<dbReference type="eggNOG" id="ENOG503373S">
    <property type="taxonomic scope" value="Bacteria"/>
</dbReference>
<dbReference type="AlphaFoldDB" id="B8GB98"/>
<sequence>MIVWRWWMVSILAFWSICLPAPVVAQGTALRFADLGYGDRTARGIDAVLDYYFPIPLGLQPASDGVLTLRFTHSSLLKPDRSTLSVALNGQSLASIRLTADNAENGQLTVSLPITGFNGPGLFLQVQFHMRLTDDPCEEVQNPALWAVVSGDSTLRLDVQPVTVGTLANVTALFAPLPLSAPATRLPPTMVLSPPTDPATLNAAGTVAFAVGRWAALAGQDPVINVAETIPPQVPAIVVAYGALPDGDWGTVRWNGNTYEVDGVPLPVDHGVLALALVTPPRLLVAGATPTALTYAAQALTHVLPAASVLAVTQPPPTTVAAAWREGAASFAQLGVERRQVVGAGEHRIDIAFERPPAWDLRVGATLELHVVTAAGLMPDSSWLAVAVNGITIGSQRLRVNSTAIERYRFELPADLLNSDLNGTPLRRIDLQVRLYLDLPNIGCEEVDTTAAWAIIEPTSVWRLPNDPAASDDLGRFPAMLDSEQPARLILPPQPDLSEVQAGLELGAAIGRWRVLPDLPPPMVLTADTLGDDRGGPLAVLGDRNRNPLATALNSPTNPPFVYQPGRSTQATLSVVRSPWQAQARVLLIEATDGKGLQLGVRSLRERDLLQVLRGSQAQISSDLDITVVPLTTPLAPPPQTLTPKIEVALLERFPVWQVIGAIVFIALLATAILVIRIRWWR</sequence>
<dbReference type="STRING" id="326427.Cagg_1829"/>
<keyword evidence="3 6" id="KW-0812">Transmembrane</keyword>
<dbReference type="InterPro" id="IPR018513">
    <property type="entry name" value="Cell_synthase_bac"/>
</dbReference>
<evidence type="ECO:0000256" key="1">
    <source>
        <dbReference type="ARBA" id="ARBA00004162"/>
    </source>
</evidence>
<comment type="subcellular location">
    <subcellularLocation>
        <location evidence="1">Cell membrane</location>
        <topology evidence="1">Single-pass membrane protein</topology>
    </subcellularLocation>
</comment>
<keyword evidence="2" id="KW-1003">Cell membrane</keyword>
<keyword evidence="4 6" id="KW-1133">Transmembrane helix</keyword>
<reference evidence="7" key="1">
    <citation type="submission" date="2008-12" db="EMBL/GenBank/DDBJ databases">
        <title>Complete sequence of Chloroflexus aggregans DSM 9485.</title>
        <authorList>
            <consortium name="US DOE Joint Genome Institute"/>
            <person name="Lucas S."/>
            <person name="Copeland A."/>
            <person name="Lapidus A."/>
            <person name="Glavina del Rio T."/>
            <person name="Dalin E."/>
            <person name="Tice H."/>
            <person name="Pitluck S."/>
            <person name="Foster B."/>
            <person name="Larimer F."/>
            <person name="Land M."/>
            <person name="Hauser L."/>
            <person name="Kyrpides N."/>
            <person name="Mikhailova N."/>
            <person name="Bryant D."/>
            <person name="Richardson P."/>
        </authorList>
    </citation>
    <scope>NUCLEOTIDE SEQUENCE</scope>
    <source>
        <strain evidence="7">DSM 9485</strain>
    </source>
</reference>
<dbReference type="PANTHER" id="PTHR39083:SF1">
    <property type="entry name" value="CYCLIC DI-GMP-BINDING PROTEIN"/>
    <property type="match status" value="1"/>
</dbReference>
<evidence type="ECO:0000313" key="8">
    <source>
        <dbReference type="Proteomes" id="UP000002508"/>
    </source>
</evidence>
<gene>
    <name evidence="7" type="ordered locus">Cagg_1829</name>
</gene>
<dbReference type="Gene3D" id="2.60.120.260">
    <property type="entry name" value="Galactose-binding domain-like"/>
    <property type="match status" value="2"/>
</dbReference>
<evidence type="ECO:0000313" key="7">
    <source>
        <dbReference type="EMBL" id="ACL24726.1"/>
    </source>
</evidence>
<evidence type="ECO:0000256" key="6">
    <source>
        <dbReference type="SAM" id="Phobius"/>
    </source>
</evidence>
<protein>
    <submittedName>
        <fullName evidence="7">Cellulose synthase subunit B</fullName>
    </submittedName>
</protein>
<dbReference type="HOGENOM" id="CLU_400480_0_0_0"/>
<dbReference type="Proteomes" id="UP000002508">
    <property type="component" value="Chromosome"/>
</dbReference>
<evidence type="ECO:0000256" key="3">
    <source>
        <dbReference type="ARBA" id="ARBA00022692"/>
    </source>
</evidence>
<dbReference type="PANTHER" id="PTHR39083">
    <property type="entry name" value="CYCLIC DI-GMP-BINDING PROTEIN"/>
    <property type="match status" value="1"/>
</dbReference>
<dbReference type="Pfam" id="PF03170">
    <property type="entry name" value="BcsB"/>
    <property type="match status" value="1"/>
</dbReference>
<dbReference type="GO" id="GO:0005886">
    <property type="term" value="C:plasma membrane"/>
    <property type="evidence" value="ECO:0007669"/>
    <property type="project" value="UniProtKB-SubCell"/>
</dbReference>
<name>B8GB98_CHLAD</name>
<keyword evidence="8" id="KW-1185">Reference proteome</keyword>
<evidence type="ECO:0000256" key="4">
    <source>
        <dbReference type="ARBA" id="ARBA00022989"/>
    </source>
</evidence>
<evidence type="ECO:0000256" key="5">
    <source>
        <dbReference type="ARBA" id="ARBA00023136"/>
    </source>
</evidence>
<accession>B8GB98</accession>